<evidence type="ECO:0000313" key="2">
    <source>
        <dbReference type="Proteomes" id="UP001219934"/>
    </source>
</evidence>
<dbReference type="AlphaFoldDB" id="A0AAD6BCQ0"/>
<proteinExistence type="predicted"/>
<organism evidence="1 2">
    <name type="scientific">Pogonophryne albipinna</name>
    <dbReference type="NCBI Taxonomy" id="1090488"/>
    <lineage>
        <taxon>Eukaryota</taxon>
        <taxon>Metazoa</taxon>
        <taxon>Chordata</taxon>
        <taxon>Craniata</taxon>
        <taxon>Vertebrata</taxon>
        <taxon>Euteleostomi</taxon>
        <taxon>Actinopterygii</taxon>
        <taxon>Neopterygii</taxon>
        <taxon>Teleostei</taxon>
        <taxon>Neoteleostei</taxon>
        <taxon>Acanthomorphata</taxon>
        <taxon>Eupercaria</taxon>
        <taxon>Perciformes</taxon>
        <taxon>Notothenioidei</taxon>
        <taxon>Pogonophryne</taxon>
    </lineage>
</organism>
<sequence length="93" mass="10632">CCSVNGHHSSIWKPLPCHFLLLVHDRRPTRSPNQALMRAARHTAQRSCMAEGLFEVVESPQPPCLPCPNMETGPIWGFLWRRVDAANSQMHMW</sequence>
<gene>
    <name evidence="1" type="ORF">JOQ06_027326</name>
</gene>
<evidence type="ECO:0000313" key="1">
    <source>
        <dbReference type="EMBL" id="KAJ4941039.1"/>
    </source>
</evidence>
<feature type="non-terminal residue" evidence="1">
    <location>
        <position position="1"/>
    </location>
</feature>
<comment type="caution">
    <text evidence="1">The sequence shown here is derived from an EMBL/GenBank/DDBJ whole genome shotgun (WGS) entry which is preliminary data.</text>
</comment>
<dbReference type="EMBL" id="JAPTMU010000007">
    <property type="protein sequence ID" value="KAJ4941039.1"/>
    <property type="molecule type" value="Genomic_DNA"/>
</dbReference>
<reference evidence="1" key="1">
    <citation type="submission" date="2022-11" db="EMBL/GenBank/DDBJ databases">
        <title>Chromosome-level genome of Pogonophryne albipinna.</title>
        <authorList>
            <person name="Jo E."/>
        </authorList>
    </citation>
    <scope>NUCLEOTIDE SEQUENCE</scope>
    <source>
        <strain evidence="1">SGF0006</strain>
        <tissue evidence="1">Muscle</tissue>
    </source>
</reference>
<protein>
    <submittedName>
        <fullName evidence="1">Uncharacterized protein</fullName>
    </submittedName>
</protein>
<keyword evidence="2" id="KW-1185">Reference proteome</keyword>
<accession>A0AAD6BCQ0</accession>
<dbReference type="Proteomes" id="UP001219934">
    <property type="component" value="Unassembled WGS sequence"/>
</dbReference>
<name>A0AAD6BCQ0_9TELE</name>